<evidence type="ECO:0000313" key="3">
    <source>
        <dbReference type="Proteomes" id="UP000078200"/>
    </source>
</evidence>
<accession>A0A1A9V3Y6</accession>
<proteinExistence type="predicted"/>
<reference evidence="2" key="1">
    <citation type="submission" date="2020-05" db="UniProtKB">
        <authorList>
            <consortium name="EnsemblMetazoa"/>
        </authorList>
    </citation>
    <scope>IDENTIFICATION</scope>
    <source>
        <strain evidence="2">TTRI</strain>
    </source>
</reference>
<evidence type="ECO:0000313" key="2">
    <source>
        <dbReference type="EnsemblMetazoa" id="GAUT024988-PA"/>
    </source>
</evidence>
<keyword evidence="1" id="KW-0472">Membrane</keyword>
<dbReference type="VEuPathDB" id="VectorBase:GAUT024988"/>
<protein>
    <submittedName>
        <fullName evidence="2">Uncharacterized protein</fullName>
    </submittedName>
</protein>
<keyword evidence="1" id="KW-0812">Transmembrane</keyword>
<feature type="transmembrane region" description="Helical" evidence="1">
    <location>
        <begin position="116"/>
        <end position="137"/>
    </location>
</feature>
<dbReference type="Proteomes" id="UP000078200">
    <property type="component" value="Unassembled WGS sequence"/>
</dbReference>
<dbReference type="EnsemblMetazoa" id="GAUT024988-RA">
    <property type="protein sequence ID" value="GAUT024988-PA"/>
    <property type="gene ID" value="GAUT024988"/>
</dbReference>
<name>A0A1A9V3Y6_GLOAU</name>
<feature type="transmembrane region" description="Helical" evidence="1">
    <location>
        <begin position="143"/>
        <end position="163"/>
    </location>
</feature>
<dbReference type="AlphaFoldDB" id="A0A1A9V3Y6"/>
<keyword evidence="3" id="KW-1185">Reference proteome</keyword>
<evidence type="ECO:0000256" key="1">
    <source>
        <dbReference type="SAM" id="Phobius"/>
    </source>
</evidence>
<sequence length="216" mass="24486">MGNNDEEGKTEFNFKVNVVLKAKGYTDDVFIYYVHLFTLYAIHTHTEKRQGTSHICTLMGRKEECANIIAQIRLRVEFPGIRFTLIASEPANTFTSYGESEAEEFKMKSDNRIDSLNSRCPLFAGNFVPLLLALLLFQSKLLLLRRSVCLLENCLAFLLAAFIHTQSMIAGKHYGSIMVKVRACVATCTNATIGVSLKIERRQRSVNDFEKLKSKF</sequence>
<keyword evidence="1" id="KW-1133">Transmembrane helix</keyword>
<organism evidence="2 3">
    <name type="scientific">Glossina austeni</name>
    <name type="common">Savannah tsetse fly</name>
    <dbReference type="NCBI Taxonomy" id="7395"/>
    <lineage>
        <taxon>Eukaryota</taxon>
        <taxon>Metazoa</taxon>
        <taxon>Ecdysozoa</taxon>
        <taxon>Arthropoda</taxon>
        <taxon>Hexapoda</taxon>
        <taxon>Insecta</taxon>
        <taxon>Pterygota</taxon>
        <taxon>Neoptera</taxon>
        <taxon>Endopterygota</taxon>
        <taxon>Diptera</taxon>
        <taxon>Brachycera</taxon>
        <taxon>Muscomorpha</taxon>
        <taxon>Hippoboscoidea</taxon>
        <taxon>Glossinidae</taxon>
        <taxon>Glossina</taxon>
    </lineage>
</organism>